<dbReference type="AlphaFoldDB" id="A0A6P8CM70"/>
<protein>
    <submittedName>
        <fullName evidence="3">Embryo-specific protein ATS3A-like isoform X1</fullName>
    </submittedName>
</protein>
<dbReference type="RefSeq" id="XP_031384590.1">
    <property type="nucleotide sequence ID" value="XM_031528730.1"/>
</dbReference>
<evidence type="ECO:0000256" key="1">
    <source>
        <dbReference type="SAM" id="SignalP"/>
    </source>
</evidence>
<dbReference type="SUPFAM" id="SSF49723">
    <property type="entry name" value="Lipase/lipooxygenase domain (PLAT/LH2 domain)"/>
    <property type="match status" value="1"/>
</dbReference>
<dbReference type="PANTHER" id="PTHR31718:SF30">
    <property type="entry name" value="EMBRYO-SPECIFIC PROTEIN ATS3A-LIKE"/>
    <property type="match status" value="1"/>
</dbReference>
<gene>
    <name evidence="3" type="primary">LOC116198561</name>
</gene>
<dbReference type="Pfam" id="PF06232">
    <property type="entry name" value="ATS3"/>
    <property type="match status" value="1"/>
</dbReference>
<dbReference type="Proteomes" id="UP000515151">
    <property type="component" value="Chromosome 3"/>
</dbReference>
<dbReference type="PANTHER" id="PTHR31718">
    <property type="entry name" value="PLAT DOMAIN-CONTAINING PROTEIN"/>
    <property type="match status" value="1"/>
</dbReference>
<dbReference type="GeneID" id="116198561"/>
<proteinExistence type="predicted"/>
<dbReference type="InterPro" id="IPR010417">
    <property type="entry name" value="Embryo-specific_ATS3"/>
</dbReference>
<keyword evidence="1" id="KW-0732">Signal</keyword>
<name>A0A6P8CM70_PUNGR</name>
<dbReference type="OrthoDB" id="1920702at2759"/>
<evidence type="ECO:0000313" key="3">
    <source>
        <dbReference type="RefSeq" id="XP_031384590.1"/>
    </source>
</evidence>
<sequence>MGSMKISKKAWLFVSCVALLILLAGGETISSEEKPMQGRCTYIITVQTSCTNGAETSSPVSLRFGDANSTDILIRRLNTKHAKQLDPLQPDHHRPLEDDADPIPVKLFQACSVDEFQVASGCVESPICYLYLKLVGADDWRPGSARVDVIERAGLSSQQFRFRRFLPRRAWHGSDLCGGELTPFGVKRQGKEAVKKLVI</sequence>
<feature type="signal peptide" evidence="1">
    <location>
        <begin position="1"/>
        <end position="26"/>
    </location>
</feature>
<keyword evidence="2" id="KW-1185">Reference proteome</keyword>
<dbReference type="InterPro" id="IPR036392">
    <property type="entry name" value="PLAT/LH2_dom_sf"/>
</dbReference>
<accession>A0A6P8CM70</accession>
<feature type="chain" id="PRO_5028341676" evidence="1">
    <location>
        <begin position="27"/>
        <end position="199"/>
    </location>
</feature>
<reference evidence="2" key="1">
    <citation type="journal article" date="2020" name="Plant Biotechnol. J.">
        <title>The pomegranate (Punica granatum L.) draft genome dissects genetic divergence between soft- and hard-seeded cultivars.</title>
        <authorList>
            <person name="Luo X."/>
            <person name="Li H."/>
            <person name="Wu Z."/>
            <person name="Yao W."/>
            <person name="Zhao P."/>
            <person name="Cao D."/>
            <person name="Yu H."/>
            <person name="Li K."/>
            <person name="Poudel K."/>
            <person name="Zhao D."/>
            <person name="Zhang F."/>
            <person name="Xia X."/>
            <person name="Chen L."/>
            <person name="Wang Q."/>
            <person name="Jing D."/>
            <person name="Cao S."/>
        </authorList>
    </citation>
    <scope>NUCLEOTIDE SEQUENCE [LARGE SCALE GENOMIC DNA]</scope>
    <source>
        <strain evidence="2">cv. Tunisia</strain>
    </source>
</reference>
<evidence type="ECO:0000313" key="2">
    <source>
        <dbReference type="Proteomes" id="UP000515151"/>
    </source>
</evidence>
<organism evidence="2 3">
    <name type="scientific">Punica granatum</name>
    <name type="common">Pomegranate</name>
    <dbReference type="NCBI Taxonomy" id="22663"/>
    <lineage>
        <taxon>Eukaryota</taxon>
        <taxon>Viridiplantae</taxon>
        <taxon>Streptophyta</taxon>
        <taxon>Embryophyta</taxon>
        <taxon>Tracheophyta</taxon>
        <taxon>Spermatophyta</taxon>
        <taxon>Magnoliopsida</taxon>
        <taxon>eudicotyledons</taxon>
        <taxon>Gunneridae</taxon>
        <taxon>Pentapetalae</taxon>
        <taxon>rosids</taxon>
        <taxon>malvids</taxon>
        <taxon>Myrtales</taxon>
        <taxon>Lythraceae</taxon>
        <taxon>Punica</taxon>
    </lineage>
</organism>
<reference evidence="3" key="2">
    <citation type="submission" date="2025-08" db="UniProtKB">
        <authorList>
            <consortium name="RefSeq"/>
        </authorList>
    </citation>
    <scope>IDENTIFICATION</scope>
    <source>
        <tissue evidence="3">Leaf</tissue>
    </source>
</reference>